<feature type="non-terminal residue" evidence="1">
    <location>
        <position position="53"/>
    </location>
</feature>
<evidence type="ECO:0000313" key="1">
    <source>
        <dbReference type="EMBL" id="KAJ9581030.1"/>
    </source>
</evidence>
<accession>A0AAD7ZHZ2</accession>
<dbReference type="Proteomes" id="UP001233999">
    <property type="component" value="Unassembled WGS sequence"/>
</dbReference>
<keyword evidence="2" id="KW-1185">Reference proteome</keyword>
<feature type="non-terminal residue" evidence="1">
    <location>
        <position position="1"/>
    </location>
</feature>
<evidence type="ECO:0000313" key="2">
    <source>
        <dbReference type="Proteomes" id="UP001233999"/>
    </source>
</evidence>
<dbReference type="AlphaFoldDB" id="A0AAD7ZHZ2"/>
<proteinExistence type="predicted"/>
<gene>
    <name evidence="1" type="ORF">L9F63_023784</name>
</gene>
<comment type="caution">
    <text evidence="1">The sequence shown here is derived from an EMBL/GenBank/DDBJ whole genome shotgun (WGS) entry which is preliminary data.</text>
</comment>
<reference evidence="1" key="1">
    <citation type="journal article" date="2023" name="IScience">
        <title>Live-bearing cockroach genome reveals convergent evolutionary mechanisms linked to viviparity in insects and beyond.</title>
        <authorList>
            <person name="Fouks B."/>
            <person name="Harrison M.C."/>
            <person name="Mikhailova A.A."/>
            <person name="Marchal E."/>
            <person name="English S."/>
            <person name="Carruthers M."/>
            <person name="Jennings E.C."/>
            <person name="Chiamaka E.L."/>
            <person name="Frigard R.A."/>
            <person name="Pippel M."/>
            <person name="Attardo G.M."/>
            <person name="Benoit J.B."/>
            <person name="Bornberg-Bauer E."/>
            <person name="Tobe S.S."/>
        </authorList>
    </citation>
    <scope>NUCLEOTIDE SEQUENCE</scope>
    <source>
        <strain evidence="1">Stay&amp;Tobe</strain>
    </source>
</reference>
<organism evidence="1 2">
    <name type="scientific">Diploptera punctata</name>
    <name type="common">Pacific beetle cockroach</name>
    <dbReference type="NCBI Taxonomy" id="6984"/>
    <lineage>
        <taxon>Eukaryota</taxon>
        <taxon>Metazoa</taxon>
        <taxon>Ecdysozoa</taxon>
        <taxon>Arthropoda</taxon>
        <taxon>Hexapoda</taxon>
        <taxon>Insecta</taxon>
        <taxon>Pterygota</taxon>
        <taxon>Neoptera</taxon>
        <taxon>Polyneoptera</taxon>
        <taxon>Dictyoptera</taxon>
        <taxon>Blattodea</taxon>
        <taxon>Blaberoidea</taxon>
        <taxon>Blaberidae</taxon>
        <taxon>Diplopterinae</taxon>
        <taxon>Diploptera</taxon>
    </lineage>
</organism>
<dbReference type="EMBL" id="JASPKZ010008050">
    <property type="protein sequence ID" value="KAJ9581030.1"/>
    <property type="molecule type" value="Genomic_DNA"/>
</dbReference>
<sequence>ALIVIRSKRLTKKPTFHFQAITFLYINECPSPWRSRCKVLITPSFGKKVDILD</sequence>
<name>A0AAD7ZHZ2_DIPPU</name>
<protein>
    <submittedName>
        <fullName evidence="1">Uncharacterized protein</fullName>
    </submittedName>
</protein>
<reference evidence="1" key="2">
    <citation type="submission" date="2023-05" db="EMBL/GenBank/DDBJ databases">
        <authorList>
            <person name="Fouks B."/>
        </authorList>
    </citation>
    <scope>NUCLEOTIDE SEQUENCE</scope>
    <source>
        <strain evidence="1">Stay&amp;Tobe</strain>
        <tissue evidence="1">Testes</tissue>
    </source>
</reference>